<comment type="caution">
    <text evidence="2">The sequence shown here is derived from an EMBL/GenBank/DDBJ whole genome shotgun (WGS) entry which is preliminary data.</text>
</comment>
<sequence>MVNYVTRSEILNIGRERLSENLQRVRKAETRSPQNATFLSHSSKDDDVMPGVVLILENHGATVYLDKFDPTLSEKSPKEIATALRARISSSKKFMVFASDHIKESKWVPWELGLADGCKRSGNVAIFPAPEKAFEYRWTEQEYLGIYDRVVWGTFKGNDKPEWMVWNHVSNEAMPLREWIEG</sequence>
<keyword evidence="3" id="KW-1185">Reference proteome</keyword>
<dbReference type="EMBL" id="JACJHZ010000062">
    <property type="protein sequence ID" value="MBA9024458.1"/>
    <property type="molecule type" value="Genomic_DNA"/>
</dbReference>
<dbReference type="Gene3D" id="3.40.50.10140">
    <property type="entry name" value="Toll/interleukin-1 receptor homology (TIR) domain"/>
    <property type="match status" value="1"/>
</dbReference>
<dbReference type="RefSeq" id="WP_182576137.1">
    <property type="nucleotide sequence ID" value="NZ_JACJHY010000062.1"/>
</dbReference>
<reference evidence="2 3" key="1">
    <citation type="submission" date="2020-08" db="EMBL/GenBank/DDBJ databases">
        <title>Genomic Encyclopedia of Type Strains, Phase IV (KMG-IV): sequencing the most valuable type-strain genomes for metagenomic binning, comparative biology and taxonomic classification.</title>
        <authorList>
            <person name="Goeker M."/>
        </authorList>
    </citation>
    <scope>NUCLEOTIDE SEQUENCE [LARGE SCALE GENOMIC DNA]</scope>
    <source>
        <strain evidence="2 3">DSM 17455</strain>
    </source>
</reference>
<dbReference type="InterPro" id="IPR000157">
    <property type="entry name" value="TIR_dom"/>
</dbReference>
<evidence type="ECO:0000259" key="1">
    <source>
        <dbReference type="Pfam" id="PF13676"/>
    </source>
</evidence>
<protein>
    <recommendedName>
        <fullName evidence="1">TIR domain-containing protein</fullName>
    </recommendedName>
</protein>
<name>A0ABR6CHD5_9HYPH</name>
<accession>A0ABR6CHD5</accession>
<dbReference type="SUPFAM" id="SSF52200">
    <property type="entry name" value="Toll/Interleukin receptor TIR domain"/>
    <property type="match status" value="1"/>
</dbReference>
<evidence type="ECO:0000313" key="3">
    <source>
        <dbReference type="Proteomes" id="UP000587524"/>
    </source>
</evidence>
<dbReference type="InterPro" id="IPR035897">
    <property type="entry name" value="Toll_tir_struct_dom_sf"/>
</dbReference>
<dbReference type="Proteomes" id="UP000587524">
    <property type="component" value="Unassembled WGS sequence"/>
</dbReference>
<evidence type="ECO:0000313" key="2">
    <source>
        <dbReference type="EMBL" id="MBA9024458.1"/>
    </source>
</evidence>
<dbReference type="Pfam" id="PF13676">
    <property type="entry name" value="TIR_2"/>
    <property type="match status" value="1"/>
</dbReference>
<organism evidence="2 3">
    <name type="scientific">Aminobacter ciceronei</name>
    <dbReference type="NCBI Taxonomy" id="150723"/>
    <lineage>
        <taxon>Bacteria</taxon>
        <taxon>Pseudomonadati</taxon>
        <taxon>Pseudomonadota</taxon>
        <taxon>Alphaproteobacteria</taxon>
        <taxon>Hyphomicrobiales</taxon>
        <taxon>Phyllobacteriaceae</taxon>
        <taxon>Aminobacter</taxon>
    </lineage>
</organism>
<proteinExistence type="predicted"/>
<feature type="domain" description="TIR" evidence="1">
    <location>
        <begin position="38"/>
        <end position="129"/>
    </location>
</feature>
<gene>
    <name evidence="2" type="ORF">HNQ97_006498</name>
</gene>